<evidence type="ECO:0000313" key="1">
    <source>
        <dbReference type="EMBL" id="CAM9181746.1"/>
    </source>
</evidence>
<feature type="non-terminal residue" evidence="1">
    <location>
        <position position="243"/>
    </location>
</feature>
<name>A0ACB1KFZ8_RANTA</name>
<sequence length="243" mass="26754">MKFYSGSLTSAATDIPTSATEQVVFTLPGYWKEPVYISCVGGPSTLRLVTLYLTVLLGFAKGVRTKCDVTGAVSYTYAGEYRKRGERKDGTPCLGTTGEQKRSVDTPEEIRTSCSGNPAERGMHRGGGQYISARRETCAWRVSVPQAAYCFTVKMNWQRERVERNPPLGIHLSDGRTDGEKSLKKNNWRVFLQQPPLSGVAQKQRLLRANVAIALDMEDAAHSANANANRRRPAAEASSPHSR</sequence>
<evidence type="ECO:0000313" key="2">
    <source>
        <dbReference type="Proteomes" id="UP001162501"/>
    </source>
</evidence>
<organism evidence="1 2">
    <name type="scientific">Rangifer tarandus platyrhynchus</name>
    <name type="common">Svalbard reindeer</name>
    <dbReference type="NCBI Taxonomy" id="3082113"/>
    <lineage>
        <taxon>Eukaryota</taxon>
        <taxon>Metazoa</taxon>
        <taxon>Chordata</taxon>
        <taxon>Craniata</taxon>
        <taxon>Vertebrata</taxon>
        <taxon>Euteleostomi</taxon>
        <taxon>Mammalia</taxon>
        <taxon>Eutheria</taxon>
        <taxon>Laurasiatheria</taxon>
        <taxon>Artiodactyla</taxon>
        <taxon>Ruminantia</taxon>
        <taxon>Pecora</taxon>
        <taxon>Cervidae</taxon>
        <taxon>Odocoileinae</taxon>
        <taxon>Rangifer</taxon>
    </lineage>
</organism>
<proteinExistence type="predicted"/>
<accession>A0ACB1KFZ8</accession>
<gene>
    <name evidence="1" type="ORF">MRATA1EN22A_LOCUS29522</name>
</gene>
<dbReference type="Proteomes" id="UP001162501">
    <property type="component" value="Unassembled WGS sequence"/>
</dbReference>
<comment type="caution">
    <text evidence="1">The sequence shown here is derived from an EMBL/GenBank/DDBJ whole genome shotgun (WGS) entry which is preliminary data.</text>
</comment>
<reference evidence="1" key="1">
    <citation type="submission" date="2025-03" db="EMBL/GenBank/DDBJ databases">
        <authorList>
            <consortium name="ELIXIR-Norway"/>
            <consortium name="Elixir Norway"/>
        </authorList>
    </citation>
    <scope>NUCLEOTIDE SEQUENCE</scope>
</reference>
<protein>
    <submittedName>
        <fullName evidence="1">Uncharacterized protein</fullName>
    </submittedName>
</protein>
<dbReference type="EMBL" id="CATOBB020000701">
    <property type="protein sequence ID" value="CAM9181746.1"/>
    <property type="molecule type" value="Genomic_DNA"/>
</dbReference>